<dbReference type="AlphaFoldDB" id="A0A8J4V9B8"/>
<gene>
    <name evidence="3" type="ORF">CYY_002747</name>
</gene>
<evidence type="ECO:0000256" key="2">
    <source>
        <dbReference type="SAM" id="SignalP"/>
    </source>
</evidence>
<feature type="chain" id="PRO_5035326422" evidence="2">
    <location>
        <begin position="21"/>
        <end position="590"/>
    </location>
</feature>
<keyword evidence="4" id="KW-1185">Reference proteome</keyword>
<keyword evidence="2" id="KW-0732">Signal</keyword>
<name>A0A8J4V9B8_9MYCE</name>
<evidence type="ECO:0000313" key="4">
    <source>
        <dbReference type="Proteomes" id="UP000695562"/>
    </source>
</evidence>
<comment type="caution">
    <text evidence="3">The sequence shown here is derived from an EMBL/GenBank/DDBJ whole genome shotgun (WGS) entry which is preliminary data.</text>
</comment>
<evidence type="ECO:0000313" key="3">
    <source>
        <dbReference type="EMBL" id="KAF2075944.1"/>
    </source>
</evidence>
<keyword evidence="1" id="KW-0812">Transmembrane</keyword>
<organism evidence="3 4">
    <name type="scientific">Polysphondylium violaceum</name>
    <dbReference type="NCBI Taxonomy" id="133409"/>
    <lineage>
        <taxon>Eukaryota</taxon>
        <taxon>Amoebozoa</taxon>
        <taxon>Evosea</taxon>
        <taxon>Eumycetozoa</taxon>
        <taxon>Dictyostelia</taxon>
        <taxon>Dictyosteliales</taxon>
        <taxon>Dictyosteliaceae</taxon>
        <taxon>Polysphondylium</taxon>
    </lineage>
</organism>
<feature type="signal peptide" evidence="2">
    <location>
        <begin position="1"/>
        <end position="20"/>
    </location>
</feature>
<feature type="transmembrane region" description="Helical" evidence="1">
    <location>
        <begin position="571"/>
        <end position="589"/>
    </location>
</feature>
<keyword evidence="1" id="KW-1133">Transmembrane helix</keyword>
<accession>A0A8J4V9B8</accession>
<reference evidence="3" key="1">
    <citation type="submission" date="2020-01" db="EMBL/GenBank/DDBJ databases">
        <title>Development of genomics and gene disruption for Polysphondylium violaceum indicates a role for the polyketide synthase stlB in stalk morphogenesis.</title>
        <authorList>
            <person name="Narita B."/>
            <person name="Kawabe Y."/>
            <person name="Kin K."/>
            <person name="Saito T."/>
            <person name="Gibbs R."/>
            <person name="Kuspa A."/>
            <person name="Muzny D."/>
            <person name="Queller D."/>
            <person name="Richards S."/>
            <person name="Strassman J."/>
            <person name="Sucgang R."/>
            <person name="Worley K."/>
            <person name="Schaap P."/>
        </authorList>
    </citation>
    <scope>NUCLEOTIDE SEQUENCE</scope>
    <source>
        <strain evidence="3">QSvi11</strain>
    </source>
</reference>
<dbReference type="Proteomes" id="UP000695562">
    <property type="component" value="Unassembled WGS sequence"/>
</dbReference>
<evidence type="ECO:0000256" key="1">
    <source>
        <dbReference type="SAM" id="Phobius"/>
    </source>
</evidence>
<keyword evidence="1" id="KW-0472">Membrane</keyword>
<proteinExistence type="predicted"/>
<protein>
    <submittedName>
        <fullName evidence="3">Uncharacterized protein</fullName>
    </submittedName>
</protein>
<dbReference type="EMBL" id="AJWJ01000079">
    <property type="protein sequence ID" value="KAF2075944.1"/>
    <property type="molecule type" value="Genomic_DNA"/>
</dbReference>
<sequence>MRKLIILIIVFICITEVVKSEDFKRDIKGISYDIETNTLYLKSDFLLLGEKQSEYIVTLNDKINITVPPPNGDYINRSTSKLNIDFKKVLAKESDPNFPTSISASISNVKFNATYFYKRVSLPSYYFLSSNTTTLSQSEGGVIELKGSLLPTTFKSLTVLANSVNITNKCSATQSSLLCKVNANDQSIKSDNNGVVHLTISSDQQFNFTSQFVYNSLKILGISQNGIKGLVNITDFDDIINVHLFNGNYEQEFAFINNRSTISFDFKPNTVPSYSIIYKNVKTPISFNWNPVLFPIDEVSSGESLFQYLFIDFGKQLKLKAYLDNQVVPITFMEDNNMNKVPVGINFPYGVGSHKLYIQRTDGNLAKSNIINIRYLPALIIDYQCIRSYRSQNVNQTICSINGERFPLTTFDLFEKQTKLKLSNVKSNFTYMTFTLSQFLPPQGQFSFSFNDDEGTNVDFTMDSTPKTDSLSFTTSKNSAGQKVVSIPGTNLETIYKAVLSSNSHPDQSTELDCSYSLSAWPDAYKEYINCILPSGTSLNTESFISLYRKSSSNAIIRLSSNEISFASPSLLPSPILYIFVFISSLYWFF</sequence>